<evidence type="ECO:0000259" key="3">
    <source>
        <dbReference type="Pfam" id="PF03983"/>
    </source>
</evidence>
<dbReference type="Proteomes" id="UP000315017">
    <property type="component" value="Chromosome"/>
</dbReference>
<protein>
    <recommendedName>
        <fullName evidence="3">SLA1 homology domain-containing protein</fullName>
    </recommendedName>
</protein>
<dbReference type="GO" id="GO:0008092">
    <property type="term" value="F:cytoskeletal protein binding"/>
    <property type="evidence" value="ECO:0007669"/>
    <property type="project" value="InterPro"/>
</dbReference>
<dbReference type="GO" id="GO:0042802">
    <property type="term" value="F:identical protein binding"/>
    <property type="evidence" value="ECO:0007669"/>
    <property type="project" value="InterPro"/>
</dbReference>
<feature type="region of interest" description="Disordered" evidence="1">
    <location>
        <begin position="257"/>
        <end position="284"/>
    </location>
</feature>
<dbReference type="EMBL" id="CP036274">
    <property type="protein sequence ID" value="QDU27786.1"/>
    <property type="molecule type" value="Genomic_DNA"/>
</dbReference>
<evidence type="ECO:0000256" key="1">
    <source>
        <dbReference type="SAM" id="MobiDB-lite"/>
    </source>
</evidence>
<evidence type="ECO:0000313" key="4">
    <source>
        <dbReference type="EMBL" id="QDU27786.1"/>
    </source>
</evidence>
<feature type="region of interest" description="Disordered" evidence="1">
    <location>
        <begin position="112"/>
        <end position="195"/>
    </location>
</feature>
<dbReference type="Pfam" id="PF03983">
    <property type="entry name" value="SHD1"/>
    <property type="match status" value="1"/>
</dbReference>
<reference evidence="4 5" key="1">
    <citation type="submission" date="2019-02" db="EMBL/GenBank/DDBJ databases">
        <title>Deep-cultivation of Planctomycetes and their phenomic and genomic characterization uncovers novel biology.</title>
        <authorList>
            <person name="Wiegand S."/>
            <person name="Jogler M."/>
            <person name="Boedeker C."/>
            <person name="Pinto D."/>
            <person name="Vollmers J."/>
            <person name="Rivas-Marin E."/>
            <person name="Kohn T."/>
            <person name="Peeters S.H."/>
            <person name="Heuer A."/>
            <person name="Rast P."/>
            <person name="Oberbeckmann S."/>
            <person name="Bunk B."/>
            <person name="Jeske O."/>
            <person name="Meyerdierks A."/>
            <person name="Storesund J.E."/>
            <person name="Kallscheuer N."/>
            <person name="Luecker S."/>
            <person name="Lage O.M."/>
            <person name="Pohl T."/>
            <person name="Merkel B.J."/>
            <person name="Hornburger P."/>
            <person name="Mueller R.-W."/>
            <person name="Bruemmer F."/>
            <person name="Labrenz M."/>
            <person name="Spormann A.M."/>
            <person name="Op den Camp H."/>
            <person name="Overmann J."/>
            <person name="Amann R."/>
            <person name="Jetten M.S.M."/>
            <person name="Mascher T."/>
            <person name="Medema M.H."/>
            <person name="Devos D.P."/>
            <person name="Kaster A.-K."/>
            <person name="Ovreas L."/>
            <person name="Rohde M."/>
            <person name="Galperin M.Y."/>
            <person name="Jogler C."/>
        </authorList>
    </citation>
    <scope>NUCLEOTIDE SEQUENCE [LARGE SCALE GENOMIC DNA]</scope>
    <source>
        <strain evidence="4 5">ETA_A8</strain>
    </source>
</reference>
<dbReference type="InterPro" id="IPR007131">
    <property type="entry name" value="SHD1"/>
</dbReference>
<name>A0A517YC07_9BACT</name>
<feature type="compositionally biased region" description="Pro residues" evidence="1">
    <location>
        <begin position="137"/>
        <end position="153"/>
    </location>
</feature>
<keyword evidence="5" id="KW-1185">Reference proteome</keyword>
<gene>
    <name evidence="4" type="ORF">ETAA8_28770</name>
</gene>
<dbReference type="PRINTS" id="PR01217">
    <property type="entry name" value="PRICHEXTENSN"/>
</dbReference>
<keyword evidence="2" id="KW-0812">Transmembrane</keyword>
<dbReference type="GO" id="GO:0043130">
    <property type="term" value="F:ubiquitin binding"/>
    <property type="evidence" value="ECO:0007669"/>
    <property type="project" value="InterPro"/>
</dbReference>
<dbReference type="Gene3D" id="2.30.30.700">
    <property type="entry name" value="SLA1 homology domain 1"/>
    <property type="match status" value="1"/>
</dbReference>
<feature type="domain" description="SLA1 homology" evidence="3">
    <location>
        <begin position="316"/>
        <end position="370"/>
    </location>
</feature>
<organism evidence="4 5">
    <name type="scientific">Anatilimnocola aggregata</name>
    <dbReference type="NCBI Taxonomy" id="2528021"/>
    <lineage>
        <taxon>Bacteria</taxon>
        <taxon>Pseudomonadati</taxon>
        <taxon>Planctomycetota</taxon>
        <taxon>Planctomycetia</taxon>
        <taxon>Pirellulales</taxon>
        <taxon>Pirellulaceae</taxon>
        <taxon>Anatilimnocola</taxon>
    </lineage>
</organism>
<dbReference type="KEGG" id="aagg:ETAA8_28770"/>
<dbReference type="AlphaFoldDB" id="A0A517YC07"/>
<feature type="transmembrane region" description="Helical" evidence="2">
    <location>
        <begin position="30"/>
        <end position="58"/>
    </location>
</feature>
<dbReference type="OrthoDB" id="272716at2"/>
<sequence>MGYPYGQPGSDPFAPGPGPQRSGLNLKVPLLISGIILGLVLLFVAGVIALGVGAFALLKSAEKQKVEPGAEAFADYLKKQQALPPGEREIFGRTNRPYKFVSVTVKPFVPPEAPPPSLPSTQPSPPPSFQPVTPSFQPAPTPNFQPAPVPSFEPAPSFQPVAPSFTPVPIPQPGANPVAGGNEENAPPPGFPATDVSQFKPRDLVYVFSDKKWYPAVVMLKRGILTRIRYSTNGVMEVVSLDRIRLEKDPHVQVAASGLPSALKPLTPKPGETKESGESEDDSLFVAKPSDERLEPTTSTPAANPAIPAALKPVSEAKIREWTDATGQHKIKAELIDFEFDHVQLRRTDGKVINMPISMLCADDQAIVREKYP</sequence>
<proteinExistence type="predicted"/>
<dbReference type="GO" id="GO:0030674">
    <property type="term" value="F:protein-macromolecule adaptor activity"/>
    <property type="evidence" value="ECO:0007669"/>
    <property type="project" value="InterPro"/>
</dbReference>
<evidence type="ECO:0000256" key="2">
    <source>
        <dbReference type="SAM" id="Phobius"/>
    </source>
</evidence>
<keyword evidence="2" id="KW-1133">Transmembrane helix</keyword>
<accession>A0A517YC07</accession>
<keyword evidence="2" id="KW-0472">Membrane</keyword>
<feature type="compositionally biased region" description="Pro residues" evidence="1">
    <location>
        <begin position="112"/>
        <end position="129"/>
    </location>
</feature>
<dbReference type="RefSeq" id="WP_145088975.1">
    <property type="nucleotide sequence ID" value="NZ_CP036274.1"/>
</dbReference>
<evidence type="ECO:0000313" key="5">
    <source>
        <dbReference type="Proteomes" id="UP000315017"/>
    </source>
</evidence>